<gene>
    <name evidence="1" type="ORF">OXPF_27800</name>
</gene>
<evidence type="ECO:0008006" key="3">
    <source>
        <dbReference type="Google" id="ProtNLM"/>
    </source>
</evidence>
<dbReference type="AlphaFoldDB" id="A0A0P8W424"/>
<evidence type="ECO:0000313" key="1">
    <source>
        <dbReference type="EMBL" id="KPU43339.1"/>
    </source>
</evidence>
<protein>
    <recommendedName>
        <fullName evidence="3">DUF2292 domain-containing protein</fullName>
    </recommendedName>
</protein>
<name>A0A0P8W424_9CLOT</name>
<dbReference type="STRING" id="36849.OXPF_27800"/>
<organism evidence="1 2">
    <name type="scientific">Oxobacter pfennigii</name>
    <dbReference type="NCBI Taxonomy" id="36849"/>
    <lineage>
        <taxon>Bacteria</taxon>
        <taxon>Bacillati</taxon>
        <taxon>Bacillota</taxon>
        <taxon>Clostridia</taxon>
        <taxon>Eubacteriales</taxon>
        <taxon>Clostridiaceae</taxon>
        <taxon>Oxobacter</taxon>
    </lineage>
</organism>
<proteinExistence type="predicted"/>
<dbReference type="EMBL" id="LKET01000039">
    <property type="protein sequence ID" value="KPU43339.1"/>
    <property type="molecule type" value="Genomic_DNA"/>
</dbReference>
<comment type="caution">
    <text evidence="1">The sequence shown here is derived from an EMBL/GenBank/DDBJ whole genome shotgun (WGS) entry which is preliminary data.</text>
</comment>
<dbReference type="OrthoDB" id="1957646at2"/>
<sequence>MAEVGQEMEVTQKEKKLIELIRALQYGEITIMVVDKQPMEVEEVRKSTRF</sequence>
<keyword evidence="2" id="KW-1185">Reference proteome</keyword>
<reference evidence="1 2" key="1">
    <citation type="submission" date="2015-09" db="EMBL/GenBank/DDBJ databases">
        <title>Genome sequence of Oxobacter pfennigii DSM 3222.</title>
        <authorList>
            <person name="Poehlein A."/>
            <person name="Bengelsdorf F.R."/>
            <person name="Schiel-Bengelsdorf B."/>
            <person name="Duerre P."/>
            <person name="Daniel R."/>
        </authorList>
    </citation>
    <scope>NUCLEOTIDE SEQUENCE [LARGE SCALE GENOMIC DNA]</scope>
    <source>
        <strain evidence="1 2">DSM 3222</strain>
    </source>
</reference>
<dbReference type="RefSeq" id="WP_152967771.1">
    <property type="nucleotide sequence ID" value="NZ_LKET01000039.1"/>
</dbReference>
<dbReference type="Proteomes" id="UP000050326">
    <property type="component" value="Unassembled WGS sequence"/>
</dbReference>
<accession>A0A0P8W424</accession>
<evidence type="ECO:0000313" key="2">
    <source>
        <dbReference type="Proteomes" id="UP000050326"/>
    </source>
</evidence>